<dbReference type="InterPro" id="IPR003439">
    <property type="entry name" value="ABC_transporter-like_ATP-bd"/>
</dbReference>
<evidence type="ECO:0000256" key="3">
    <source>
        <dbReference type="ARBA" id="ARBA00022741"/>
    </source>
</evidence>
<name>A0A2P7BH36_9HYPH</name>
<keyword evidence="3" id="KW-0547">Nucleotide-binding</keyword>
<dbReference type="PANTHER" id="PTHR42788:SF13">
    <property type="entry name" value="ALIPHATIC SULFONATES IMPORT ATP-BINDING PROTEIN SSUB"/>
    <property type="match status" value="1"/>
</dbReference>
<dbReference type="PANTHER" id="PTHR42788">
    <property type="entry name" value="TAURINE IMPORT ATP-BINDING PROTEIN-RELATED"/>
    <property type="match status" value="1"/>
</dbReference>
<dbReference type="AlphaFoldDB" id="A0A2P7BH36"/>
<keyword evidence="8" id="KW-1185">Reference proteome</keyword>
<dbReference type="GO" id="GO:0016887">
    <property type="term" value="F:ATP hydrolysis activity"/>
    <property type="evidence" value="ECO:0007669"/>
    <property type="project" value="InterPro"/>
</dbReference>
<accession>A0A2P7BH36</accession>
<dbReference type="SMART" id="SM00382">
    <property type="entry name" value="AAA"/>
    <property type="match status" value="1"/>
</dbReference>
<evidence type="ECO:0000313" key="8">
    <source>
        <dbReference type="Proteomes" id="UP000241444"/>
    </source>
</evidence>
<evidence type="ECO:0000313" key="7">
    <source>
        <dbReference type="EMBL" id="PSH65765.1"/>
    </source>
</evidence>
<keyword evidence="2" id="KW-0813">Transport</keyword>
<organism evidence="7 8">
    <name type="scientific">Phyllobacterium brassicacearum</name>
    <dbReference type="NCBI Taxonomy" id="314235"/>
    <lineage>
        <taxon>Bacteria</taxon>
        <taxon>Pseudomonadati</taxon>
        <taxon>Pseudomonadota</taxon>
        <taxon>Alphaproteobacteria</taxon>
        <taxon>Hyphomicrobiales</taxon>
        <taxon>Phyllobacteriaceae</taxon>
        <taxon>Phyllobacterium</taxon>
    </lineage>
</organism>
<dbReference type="SUPFAM" id="SSF52540">
    <property type="entry name" value="P-loop containing nucleoside triphosphate hydrolases"/>
    <property type="match status" value="1"/>
</dbReference>
<comment type="caution">
    <text evidence="7">The sequence shown here is derived from an EMBL/GenBank/DDBJ whole genome shotgun (WGS) entry which is preliminary data.</text>
</comment>
<feature type="domain" description="ABC transporter" evidence="6">
    <location>
        <begin position="7"/>
        <end position="238"/>
    </location>
</feature>
<dbReference type="CDD" id="cd03293">
    <property type="entry name" value="ABC_NrtD_SsuB_transporters"/>
    <property type="match status" value="1"/>
</dbReference>
<sequence length="296" mass="32212">MASRAHLRISNVSRRFRVNGGDLTALDQVSLDVRAGEFVTIVGASGCGKSTLLRLGAGLDVEHDGTIEHDGKPVTGPNLDRGIVFQEPRLFPWLTVERNVALGLENAVFSKAEKRDLVAKQIALVGLAGFEKAYPHQLSGGMAQRAGIARGLVNRPDVLFLDEPFGALDAITKARLQGELQDIWAREQITMVLVTHDVDEAVYLGDRVVVMSPRPGRIRQIVPVDLPHPRARTSSRLASIRNHVLDILNSTTSDDLPKMAAKQPTSQKRPVAKPGPVQAALHNKSAERPLFSTTEI</sequence>
<dbReference type="RefSeq" id="WP_106712854.1">
    <property type="nucleotide sequence ID" value="NZ_PGGO01000016.1"/>
</dbReference>
<evidence type="ECO:0000256" key="4">
    <source>
        <dbReference type="ARBA" id="ARBA00022840"/>
    </source>
</evidence>
<evidence type="ECO:0000259" key="6">
    <source>
        <dbReference type="PROSITE" id="PS50893"/>
    </source>
</evidence>
<proteinExistence type="inferred from homology"/>
<evidence type="ECO:0000256" key="2">
    <source>
        <dbReference type="ARBA" id="ARBA00022448"/>
    </source>
</evidence>
<dbReference type="InterPro" id="IPR050166">
    <property type="entry name" value="ABC_transporter_ATP-bind"/>
</dbReference>
<evidence type="ECO:0000256" key="5">
    <source>
        <dbReference type="SAM" id="MobiDB-lite"/>
    </source>
</evidence>
<dbReference type="InterPro" id="IPR017871">
    <property type="entry name" value="ABC_transporter-like_CS"/>
</dbReference>
<dbReference type="Proteomes" id="UP000241444">
    <property type="component" value="Unassembled WGS sequence"/>
</dbReference>
<dbReference type="InterPro" id="IPR027417">
    <property type="entry name" value="P-loop_NTPase"/>
</dbReference>
<feature type="region of interest" description="Disordered" evidence="5">
    <location>
        <begin position="254"/>
        <end position="296"/>
    </location>
</feature>
<keyword evidence="4 7" id="KW-0067">ATP-binding</keyword>
<gene>
    <name evidence="7" type="ORF">CU102_20030</name>
</gene>
<dbReference type="PROSITE" id="PS00211">
    <property type="entry name" value="ABC_TRANSPORTER_1"/>
    <property type="match status" value="1"/>
</dbReference>
<dbReference type="Gene3D" id="3.40.50.300">
    <property type="entry name" value="P-loop containing nucleotide triphosphate hydrolases"/>
    <property type="match status" value="1"/>
</dbReference>
<dbReference type="InterPro" id="IPR003593">
    <property type="entry name" value="AAA+_ATPase"/>
</dbReference>
<evidence type="ECO:0000256" key="1">
    <source>
        <dbReference type="ARBA" id="ARBA00005417"/>
    </source>
</evidence>
<dbReference type="OrthoDB" id="9807242at2"/>
<reference evidence="8" key="1">
    <citation type="submission" date="2017-11" db="EMBL/GenBank/DDBJ databases">
        <authorList>
            <person name="Kuznetsova I."/>
            <person name="Sazanova A."/>
            <person name="Chirak E."/>
            <person name="Safronova V."/>
            <person name="Willems A."/>
        </authorList>
    </citation>
    <scope>NUCLEOTIDE SEQUENCE [LARGE SCALE GENOMIC DNA]</scope>
    <source>
        <strain evidence="8">STM 196</strain>
    </source>
</reference>
<comment type="similarity">
    <text evidence="1">Belongs to the ABC transporter superfamily.</text>
</comment>
<dbReference type="PROSITE" id="PS50893">
    <property type="entry name" value="ABC_TRANSPORTER_2"/>
    <property type="match status" value="1"/>
</dbReference>
<dbReference type="Pfam" id="PF00005">
    <property type="entry name" value="ABC_tran"/>
    <property type="match status" value="1"/>
</dbReference>
<dbReference type="GO" id="GO:0005524">
    <property type="term" value="F:ATP binding"/>
    <property type="evidence" value="ECO:0007669"/>
    <property type="project" value="UniProtKB-KW"/>
</dbReference>
<protein>
    <submittedName>
        <fullName evidence="7">Sulfonate ABC transporter ATP-binding protein</fullName>
    </submittedName>
</protein>
<dbReference type="EMBL" id="PGGO01000016">
    <property type="protein sequence ID" value="PSH65765.1"/>
    <property type="molecule type" value="Genomic_DNA"/>
</dbReference>